<feature type="region of interest" description="Disordered" evidence="1">
    <location>
        <begin position="17"/>
        <end position="72"/>
    </location>
</feature>
<comment type="caution">
    <text evidence="2">The sequence shown here is derived from an EMBL/GenBank/DDBJ whole genome shotgun (WGS) entry which is preliminary data.</text>
</comment>
<feature type="compositionally biased region" description="Polar residues" evidence="1">
    <location>
        <begin position="58"/>
        <end position="69"/>
    </location>
</feature>
<dbReference type="Proteomes" id="UP000324800">
    <property type="component" value="Unassembled WGS sequence"/>
</dbReference>
<dbReference type="EMBL" id="SNRW01002288">
    <property type="protein sequence ID" value="KAA6393265.1"/>
    <property type="molecule type" value="Genomic_DNA"/>
</dbReference>
<reference evidence="2 3" key="1">
    <citation type="submission" date="2019-03" db="EMBL/GenBank/DDBJ databases">
        <title>Single cell metagenomics reveals metabolic interactions within the superorganism composed of flagellate Streblomastix strix and complex community of Bacteroidetes bacteria on its surface.</title>
        <authorList>
            <person name="Treitli S.C."/>
            <person name="Kolisko M."/>
            <person name="Husnik F."/>
            <person name="Keeling P."/>
            <person name="Hampl V."/>
        </authorList>
    </citation>
    <scope>NUCLEOTIDE SEQUENCE [LARGE SCALE GENOMIC DNA]</scope>
    <source>
        <strain evidence="2">ST1C</strain>
    </source>
</reference>
<proteinExistence type="predicted"/>
<dbReference type="AlphaFoldDB" id="A0A5J4WFT0"/>
<organism evidence="2 3">
    <name type="scientific">Streblomastix strix</name>
    <dbReference type="NCBI Taxonomy" id="222440"/>
    <lineage>
        <taxon>Eukaryota</taxon>
        <taxon>Metamonada</taxon>
        <taxon>Preaxostyla</taxon>
        <taxon>Oxymonadida</taxon>
        <taxon>Streblomastigidae</taxon>
        <taxon>Streblomastix</taxon>
    </lineage>
</organism>
<sequence length="115" mass="14257">MRGAFLFHITSLIKRQQLQKKYNRTRQQQYQRLRSDSYDKKRRRQSFTRRNREKNKSQKLGNAQEQPLTQPYVRDRRYTIIHQRNRFSLFIKSSQIWKRNCCNSTDCNRKHQYGS</sequence>
<evidence type="ECO:0000313" key="3">
    <source>
        <dbReference type="Proteomes" id="UP000324800"/>
    </source>
</evidence>
<evidence type="ECO:0000256" key="1">
    <source>
        <dbReference type="SAM" id="MobiDB-lite"/>
    </source>
</evidence>
<accession>A0A5J4WFT0</accession>
<feature type="compositionally biased region" description="Basic residues" evidence="1">
    <location>
        <begin position="40"/>
        <end position="53"/>
    </location>
</feature>
<protein>
    <submittedName>
        <fullName evidence="2">Uncharacterized protein</fullName>
    </submittedName>
</protein>
<name>A0A5J4WFT0_9EUKA</name>
<gene>
    <name evidence="2" type="ORF">EZS28_011211</name>
</gene>
<evidence type="ECO:0000313" key="2">
    <source>
        <dbReference type="EMBL" id="KAA6393265.1"/>
    </source>
</evidence>